<dbReference type="GO" id="GO:0051537">
    <property type="term" value="F:2 iron, 2 sulfur cluster binding"/>
    <property type="evidence" value="ECO:0007669"/>
    <property type="project" value="InterPro"/>
</dbReference>
<gene>
    <name evidence="4" type="ORF">F3Y22_tig00111273pilonHSYRG00030</name>
</gene>
<comment type="caution">
    <text evidence="4">The sequence shown here is derived from an EMBL/GenBank/DDBJ whole genome shotgun (WGS) entry which is preliminary data.</text>
</comment>
<keyword evidence="2" id="KW-0534">Nitrate assimilation</keyword>
<dbReference type="GO" id="GO:0042128">
    <property type="term" value="P:nitrate assimilation"/>
    <property type="evidence" value="ECO:0007669"/>
    <property type="project" value="UniProtKB-KW"/>
</dbReference>
<dbReference type="GO" id="GO:0008942">
    <property type="term" value="F:nitrite reductase [NAD(P)H] activity"/>
    <property type="evidence" value="ECO:0007669"/>
    <property type="project" value="InterPro"/>
</dbReference>
<protein>
    <submittedName>
        <fullName evidence="4">Transcriptional factor TINY</fullName>
    </submittedName>
</protein>
<evidence type="ECO:0000313" key="4">
    <source>
        <dbReference type="EMBL" id="KAE8682119.1"/>
    </source>
</evidence>
<dbReference type="SUPFAM" id="SSF50022">
    <property type="entry name" value="ISP domain"/>
    <property type="match status" value="1"/>
</dbReference>
<keyword evidence="1" id="KW-0560">Oxidoreductase</keyword>
<dbReference type="Proteomes" id="UP000436088">
    <property type="component" value="Unassembled WGS sequence"/>
</dbReference>
<reference evidence="4" key="1">
    <citation type="submission" date="2019-09" db="EMBL/GenBank/DDBJ databases">
        <title>Draft genome information of white flower Hibiscus syriacus.</title>
        <authorList>
            <person name="Kim Y.-M."/>
        </authorList>
    </citation>
    <scope>NUCLEOTIDE SEQUENCE [LARGE SCALE GENOMIC DNA]</scope>
    <source>
        <strain evidence="4">YM2019G1</strain>
    </source>
</reference>
<evidence type="ECO:0000256" key="1">
    <source>
        <dbReference type="ARBA" id="ARBA00023002"/>
    </source>
</evidence>
<feature type="domain" description="Rieske-like [2Fe-2S]" evidence="3">
    <location>
        <begin position="97"/>
        <end position="141"/>
    </location>
</feature>
<keyword evidence="5" id="KW-1185">Reference proteome</keyword>
<sequence length="186" mass="20610">MGIFPRGNVSTTILSRFAMATAFHHHYNFTPTPVLRRCRNPPSPPPIILSPDDPLSTTYSLSIKQCSGSSRITCKATEMPPVREQSAASGGVSGGENWVPVVPLAALPKGERRVIIQDGDNILLLWYKDEVFAIENRSPLKALTLRACSTPSLPSMAHIAIGEQMLEYSERNERDDQYLYIRKVSL</sequence>
<evidence type="ECO:0000313" key="5">
    <source>
        <dbReference type="Proteomes" id="UP000436088"/>
    </source>
</evidence>
<dbReference type="PANTHER" id="PTHR43456">
    <property type="entry name" value="RIESKE (2FE-2S) DOMAIN-CONTAINING PROTEIN"/>
    <property type="match status" value="1"/>
</dbReference>
<proteinExistence type="predicted"/>
<dbReference type="EMBL" id="VEPZ02001289">
    <property type="protein sequence ID" value="KAE8682119.1"/>
    <property type="molecule type" value="Genomic_DNA"/>
</dbReference>
<accession>A0A6A2YRZ1</accession>
<dbReference type="InterPro" id="IPR036922">
    <property type="entry name" value="Rieske_2Fe-2S_sf"/>
</dbReference>
<dbReference type="InterPro" id="IPR012748">
    <property type="entry name" value="Rieske-like_NirD"/>
</dbReference>
<dbReference type="AlphaFoldDB" id="A0A6A2YRZ1"/>
<name>A0A6A2YRZ1_HIBSY</name>
<dbReference type="PANTHER" id="PTHR43456:SF2">
    <property type="entry name" value="RIESKE (2FE-2S) DOMAIN-CONTAINING PROTEIN"/>
    <property type="match status" value="1"/>
</dbReference>
<evidence type="ECO:0000256" key="2">
    <source>
        <dbReference type="ARBA" id="ARBA00023063"/>
    </source>
</evidence>
<evidence type="ECO:0000259" key="3">
    <source>
        <dbReference type="Pfam" id="PF13806"/>
    </source>
</evidence>
<organism evidence="4 5">
    <name type="scientific">Hibiscus syriacus</name>
    <name type="common">Rose of Sharon</name>
    <dbReference type="NCBI Taxonomy" id="106335"/>
    <lineage>
        <taxon>Eukaryota</taxon>
        <taxon>Viridiplantae</taxon>
        <taxon>Streptophyta</taxon>
        <taxon>Embryophyta</taxon>
        <taxon>Tracheophyta</taxon>
        <taxon>Spermatophyta</taxon>
        <taxon>Magnoliopsida</taxon>
        <taxon>eudicotyledons</taxon>
        <taxon>Gunneridae</taxon>
        <taxon>Pentapetalae</taxon>
        <taxon>rosids</taxon>
        <taxon>malvids</taxon>
        <taxon>Malvales</taxon>
        <taxon>Malvaceae</taxon>
        <taxon>Malvoideae</taxon>
        <taxon>Hibiscus</taxon>
    </lineage>
</organism>
<dbReference type="Pfam" id="PF13806">
    <property type="entry name" value="Rieske_2"/>
    <property type="match status" value="1"/>
</dbReference>